<keyword evidence="12" id="KW-0902">Two-component regulatory system</keyword>
<name>A0A0A0JQP1_9MICO</name>
<evidence type="ECO:0000256" key="17">
    <source>
        <dbReference type="SAM" id="Phobius"/>
    </source>
</evidence>
<proteinExistence type="predicted"/>
<evidence type="ECO:0000256" key="3">
    <source>
        <dbReference type="ARBA" id="ARBA00004496"/>
    </source>
</evidence>
<dbReference type="PANTHER" id="PTHR24421">
    <property type="entry name" value="NITRATE/NITRITE SENSOR PROTEIN NARX-RELATED"/>
    <property type="match status" value="1"/>
</dbReference>
<dbReference type="PANTHER" id="PTHR24421:SF62">
    <property type="entry name" value="SENSORY TRANSDUCTION HISTIDINE KINASE"/>
    <property type="match status" value="1"/>
</dbReference>
<evidence type="ECO:0000256" key="2">
    <source>
        <dbReference type="ARBA" id="ARBA00001966"/>
    </source>
</evidence>
<evidence type="ECO:0000256" key="16">
    <source>
        <dbReference type="SAM" id="MobiDB-lite"/>
    </source>
</evidence>
<dbReference type="Pfam" id="PF02518">
    <property type="entry name" value="HATPase_c"/>
    <property type="match status" value="1"/>
</dbReference>
<dbReference type="GO" id="GO:0016020">
    <property type="term" value="C:membrane"/>
    <property type="evidence" value="ECO:0007669"/>
    <property type="project" value="InterPro"/>
</dbReference>
<feature type="region of interest" description="Disordered" evidence="16">
    <location>
        <begin position="358"/>
        <end position="380"/>
    </location>
</feature>
<keyword evidence="9" id="KW-0479">Metal-binding</keyword>
<dbReference type="SMART" id="SM00387">
    <property type="entry name" value="HATPase_c"/>
    <property type="match status" value="1"/>
</dbReference>
<keyword evidence="17" id="KW-1133">Transmembrane helix</keyword>
<dbReference type="SUPFAM" id="SSF55874">
    <property type="entry name" value="ATPase domain of HSP90 chaperone/DNA topoisomerase II/histidine kinase"/>
    <property type="match status" value="1"/>
</dbReference>
<keyword evidence="11" id="KW-0408">Iron</keyword>
<feature type="region of interest" description="Disordered" evidence="16">
    <location>
        <begin position="392"/>
        <end position="414"/>
    </location>
</feature>
<feature type="domain" description="Histidine kinase" evidence="18">
    <location>
        <begin position="212"/>
        <end position="412"/>
    </location>
</feature>
<dbReference type="PRINTS" id="PR00344">
    <property type="entry name" value="BCTRLSENSOR"/>
</dbReference>
<keyword evidence="8" id="KW-0808">Transferase</keyword>
<dbReference type="STRING" id="1385521.N803_00280"/>
<dbReference type="CDD" id="cd16917">
    <property type="entry name" value="HATPase_UhpB-NarQ-NarX-like"/>
    <property type="match status" value="1"/>
</dbReference>
<evidence type="ECO:0000256" key="15">
    <source>
        <dbReference type="ARBA" id="ARBA00030800"/>
    </source>
</evidence>
<dbReference type="GO" id="GO:0051539">
    <property type="term" value="F:4 iron, 4 sulfur cluster binding"/>
    <property type="evidence" value="ECO:0007669"/>
    <property type="project" value="UniProtKB-KW"/>
</dbReference>
<evidence type="ECO:0000256" key="13">
    <source>
        <dbReference type="ARBA" id="ARBA00023014"/>
    </source>
</evidence>
<dbReference type="Gene3D" id="3.30.565.10">
    <property type="entry name" value="Histidine kinase-like ATPase, C-terminal domain"/>
    <property type="match status" value="1"/>
</dbReference>
<evidence type="ECO:0000256" key="14">
    <source>
        <dbReference type="ARBA" id="ARBA00024827"/>
    </source>
</evidence>
<dbReference type="GO" id="GO:0046872">
    <property type="term" value="F:metal ion binding"/>
    <property type="evidence" value="ECO:0007669"/>
    <property type="project" value="UniProtKB-KW"/>
</dbReference>
<evidence type="ECO:0000259" key="18">
    <source>
        <dbReference type="PROSITE" id="PS50109"/>
    </source>
</evidence>
<dbReference type="GO" id="GO:0000155">
    <property type="term" value="F:phosphorelay sensor kinase activity"/>
    <property type="evidence" value="ECO:0007669"/>
    <property type="project" value="InterPro"/>
</dbReference>
<feature type="transmembrane region" description="Helical" evidence="17">
    <location>
        <begin position="83"/>
        <end position="107"/>
    </location>
</feature>
<comment type="function">
    <text evidence="14">Member of the two-component regulatory system NreB/NreC involved in the control of dissimilatory nitrate/nitrite reduction in response to oxygen. NreB functions as a direct oxygen sensor histidine kinase which is autophosphorylated, in the absence of oxygen, probably at the conserved histidine residue, and transfers its phosphate group probably to a conserved aspartate residue of NreC. NreB/NreC activates the expression of the nitrate (narGHJI) and nitrite (nir) reductase operons, as well as the putative nitrate transporter gene narT.</text>
</comment>
<evidence type="ECO:0000256" key="12">
    <source>
        <dbReference type="ARBA" id="ARBA00023012"/>
    </source>
</evidence>
<dbReference type="InterPro" id="IPR036890">
    <property type="entry name" value="HATPase_C_sf"/>
</dbReference>
<dbReference type="GO" id="GO:0005737">
    <property type="term" value="C:cytoplasm"/>
    <property type="evidence" value="ECO:0007669"/>
    <property type="project" value="UniProtKB-SubCell"/>
</dbReference>
<comment type="caution">
    <text evidence="19">The sequence shown here is derived from an EMBL/GenBank/DDBJ whole genome shotgun (WGS) entry which is preliminary data.</text>
</comment>
<keyword evidence="20" id="KW-1185">Reference proteome</keyword>
<dbReference type="InterPro" id="IPR004358">
    <property type="entry name" value="Sig_transdc_His_kin-like_C"/>
</dbReference>
<dbReference type="InterPro" id="IPR050482">
    <property type="entry name" value="Sensor_HK_TwoCompSys"/>
</dbReference>
<evidence type="ECO:0000313" key="19">
    <source>
        <dbReference type="EMBL" id="KGN39004.1"/>
    </source>
</evidence>
<gene>
    <name evidence="19" type="ORF">N803_00280</name>
</gene>
<evidence type="ECO:0000256" key="11">
    <source>
        <dbReference type="ARBA" id="ARBA00023004"/>
    </source>
</evidence>
<dbReference type="PIRSF" id="PIRSF037434">
    <property type="entry name" value="STHK_ChrS"/>
    <property type="match status" value="1"/>
</dbReference>
<evidence type="ECO:0000256" key="10">
    <source>
        <dbReference type="ARBA" id="ARBA00022777"/>
    </source>
</evidence>
<dbReference type="InterPro" id="IPR003594">
    <property type="entry name" value="HATPase_dom"/>
</dbReference>
<comment type="catalytic activity">
    <reaction evidence="1">
        <text>ATP + protein L-histidine = ADP + protein N-phospho-L-histidine.</text>
        <dbReference type="EC" id="2.7.13.3"/>
    </reaction>
</comment>
<dbReference type="Gene3D" id="1.20.5.1930">
    <property type="match status" value="1"/>
</dbReference>
<sequence>MTRTLTVVQHVLFLVLAAVCVTRSWTTGAPRLPLLAAAAALLIWYAVGLRLVGHPAAAAVGEDAPASGDRVPSAGERHLGGRWWLVGLVGLWFVLVLVSAENVWLAFSLWLLIPHFLPLRPAIALGVVVLAVVIWRPWAATGELTVAEALGPAIGALFAFALSRGQHQLVRDAVERQRLVDSLVRAQEESAALHDELATAQREAGVLQERGRLSRDIHDTLAQGFSSIVLLARGRDVVRGEAELRDVLARIEETASTNLAEARNVVSALAPQSLSDNGLAQALGRLLDTLTRETGIRGELRVEGEPLALPTVREVALLRTAQGALANVRSHSRASRVVVTLSGGDDRVLLEVVDDGQGFDPSAVAPPGSSFSHGGYGLPSTRARLQELGGGLEIESAPGDGTALSAHLPTGTTR</sequence>
<evidence type="ECO:0000256" key="9">
    <source>
        <dbReference type="ARBA" id="ARBA00022723"/>
    </source>
</evidence>
<dbReference type="PROSITE" id="PS50109">
    <property type="entry name" value="HIS_KIN"/>
    <property type="match status" value="1"/>
</dbReference>
<evidence type="ECO:0000313" key="20">
    <source>
        <dbReference type="Proteomes" id="UP000030011"/>
    </source>
</evidence>
<feature type="transmembrane region" description="Helical" evidence="17">
    <location>
        <begin position="32"/>
        <end position="52"/>
    </location>
</feature>
<keyword evidence="10 19" id="KW-0418">Kinase</keyword>
<dbReference type="Proteomes" id="UP000030011">
    <property type="component" value="Unassembled WGS sequence"/>
</dbReference>
<accession>A0A0A0JQP1</accession>
<keyword evidence="7" id="KW-0963">Cytoplasm</keyword>
<organism evidence="19 20">
    <name type="scientific">Knoellia subterranea KCTC 19937</name>
    <dbReference type="NCBI Taxonomy" id="1385521"/>
    <lineage>
        <taxon>Bacteria</taxon>
        <taxon>Bacillati</taxon>
        <taxon>Actinomycetota</taxon>
        <taxon>Actinomycetes</taxon>
        <taxon>Micrococcales</taxon>
        <taxon>Intrasporangiaceae</taxon>
        <taxon>Knoellia</taxon>
    </lineage>
</organism>
<dbReference type="Pfam" id="PF07730">
    <property type="entry name" value="HisKA_3"/>
    <property type="match status" value="1"/>
</dbReference>
<feature type="transmembrane region" description="Helical" evidence="17">
    <location>
        <begin position="119"/>
        <end position="138"/>
    </location>
</feature>
<dbReference type="InterPro" id="IPR011712">
    <property type="entry name" value="Sig_transdc_His_kin_sub3_dim/P"/>
</dbReference>
<keyword evidence="6" id="KW-0004">4Fe-4S</keyword>
<evidence type="ECO:0000256" key="1">
    <source>
        <dbReference type="ARBA" id="ARBA00000085"/>
    </source>
</evidence>
<keyword evidence="17" id="KW-0472">Membrane</keyword>
<evidence type="ECO:0000256" key="5">
    <source>
        <dbReference type="ARBA" id="ARBA00017322"/>
    </source>
</evidence>
<dbReference type="InterPro" id="IPR005467">
    <property type="entry name" value="His_kinase_dom"/>
</dbReference>
<comment type="subcellular location">
    <subcellularLocation>
        <location evidence="3">Cytoplasm</location>
    </subcellularLocation>
</comment>
<reference evidence="19 20" key="1">
    <citation type="submission" date="2013-08" db="EMBL/GenBank/DDBJ databases">
        <title>The genome sequence of Knoellia subterranea.</title>
        <authorList>
            <person name="Zhu W."/>
            <person name="Wang G."/>
        </authorList>
    </citation>
    <scope>NUCLEOTIDE SEQUENCE [LARGE SCALE GENOMIC DNA]</scope>
    <source>
        <strain evidence="19 20">KCTC 19937</strain>
    </source>
</reference>
<evidence type="ECO:0000256" key="6">
    <source>
        <dbReference type="ARBA" id="ARBA00022485"/>
    </source>
</evidence>
<dbReference type="GO" id="GO:0046983">
    <property type="term" value="F:protein dimerization activity"/>
    <property type="evidence" value="ECO:0007669"/>
    <property type="project" value="InterPro"/>
</dbReference>
<dbReference type="AlphaFoldDB" id="A0A0A0JQP1"/>
<feature type="transmembrane region" description="Helical" evidence="17">
    <location>
        <begin position="6"/>
        <end position="25"/>
    </location>
</feature>
<dbReference type="EMBL" id="AVPK01000001">
    <property type="protein sequence ID" value="KGN39004.1"/>
    <property type="molecule type" value="Genomic_DNA"/>
</dbReference>
<dbReference type="InterPro" id="IPR017205">
    <property type="entry name" value="Sig_transdc_His_kinase_ChrS"/>
</dbReference>
<evidence type="ECO:0000256" key="8">
    <source>
        <dbReference type="ARBA" id="ARBA00022679"/>
    </source>
</evidence>
<keyword evidence="17" id="KW-0812">Transmembrane</keyword>
<dbReference type="EC" id="2.7.13.3" evidence="4"/>
<evidence type="ECO:0000256" key="7">
    <source>
        <dbReference type="ARBA" id="ARBA00022490"/>
    </source>
</evidence>
<evidence type="ECO:0000256" key="4">
    <source>
        <dbReference type="ARBA" id="ARBA00012438"/>
    </source>
</evidence>
<keyword evidence="13" id="KW-0411">Iron-sulfur</keyword>
<dbReference type="eggNOG" id="COG4585">
    <property type="taxonomic scope" value="Bacteria"/>
</dbReference>
<feature type="transmembrane region" description="Helical" evidence="17">
    <location>
        <begin position="144"/>
        <end position="162"/>
    </location>
</feature>
<comment type="cofactor">
    <cofactor evidence="2">
        <name>[4Fe-4S] cluster</name>
        <dbReference type="ChEBI" id="CHEBI:49883"/>
    </cofactor>
</comment>
<protein>
    <recommendedName>
        <fullName evidence="5">Oxygen sensor histidine kinase NreB</fullName>
        <ecNumber evidence="4">2.7.13.3</ecNumber>
    </recommendedName>
    <alternativeName>
        <fullName evidence="15">Nitrogen regulation protein B</fullName>
    </alternativeName>
</protein>